<dbReference type="EMBL" id="DSKP01000083">
    <property type="protein sequence ID" value="HEB48637.1"/>
    <property type="molecule type" value="Genomic_DNA"/>
</dbReference>
<comment type="caution">
    <text evidence="1">The sequence shown here is derived from an EMBL/GenBank/DDBJ whole genome shotgun (WGS) entry which is preliminary data.</text>
</comment>
<proteinExistence type="predicted"/>
<sequence length="116" mass="13196">MLVRVEGLEKLGYARVTRLRLGDGQRRVEVEIPDKVLAEAGLSPSDGDLFEVEARKEPLDLKDWDIVMQGEVYLKRSNPPRVYASLWGLQLVLEDPEAPESFNIGDKVYLCIRAKR</sequence>
<evidence type="ECO:0000313" key="1">
    <source>
        <dbReference type="EMBL" id="HEB48637.1"/>
    </source>
</evidence>
<organism evidence="1">
    <name type="scientific">Thermofilum pendens</name>
    <dbReference type="NCBI Taxonomy" id="2269"/>
    <lineage>
        <taxon>Archaea</taxon>
        <taxon>Thermoproteota</taxon>
        <taxon>Thermoprotei</taxon>
        <taxon>Thermofilales</taxon>
        <taxon>Thermofilaceae</taxon>
        <taxon>Thermofilum</taxon>
    </lineage>
</organism>
<protein>
    <submittedName>
        <fullName evidence="1">Uncharacterized protein</fullName>
    </submittedName>
</protein>
<reference evidence="1" key="1">
    <citation type="journal article" date="2020" name="mSystems">
        <title>Genome- and Community-Level Interaction Insights into Carbon Utilization and Element Cycling Functions of Hydrothermarchaeota in Hydrothermal Sediment.</title>
        <authorList>
            <person name="Zhou Z."/>
            <person name="Liu Y."/>
            <person name="Xu W."/>
            <person name="Pan J."/>
            <person name="Luo Z.H."/>
            <person name="Li M."/>
        </authorList>
    </citation>
    <scope>NUCLEOTIDE SEQUENCE [LARGE SCALE GENOMIC DNA]</scope>
    <source>
        <strain evidence="2">SpSt-1125</strain>
        <strain evidence="1">SpSt-25</strain>
    </source>
</reference>
<dbReference type="Gene3D" id="2.40.50.140">
    <property type="entry name" value="Nucleic acid-binding proteins"/>
    <property type="match status" value="1"/>
</dbReference>
<accession>A0A7C1P170</accession>
<name>A0A7C1P170_THEPE</name>
<gene>
    <name evidence="2" type="ORF">ENM88_08315</name>
    <name evidence="1" type="ORF">ENP77_02430</name>
</gene>
<dbReference type="EMBL" id="DRZM01000231">
    <property type="protein sequence ID" value="HHP05728.1"/>
    <property type="molecule type" value="Genomic_DNA"/>
</dbReference>
<dbReference type="InterPro" id="IPR012340">
    <property type="entry name" value="NA-bd_OB-fold"/>
</dbReference>
<dbReference type="AlphaFoldDB" id="A0A7C1P170"/>
<evidence type="ECO:0000313" key="2">
    <source>
        <dbReference type="EMBL" id="HHP05728.1"/>
    </source>
</evidence>